<keyword evidence="1" id="KW-1133">Transmembrane helix</keyword>
<organism evidence="2 3">
    <name type="scientific">Candidatus Kapaibacterium thiocyanatum</name>
    <dbReference type="NCBI Taxonomy" id="1895771"/>
    <lineage>
        <taxon>Bacteria</taxon>
        <taxon>Pseudomonadati</taxon>
        <taxon>Candidatus Kapaibacteriota</taxon>
        <taxon>Candidatus Kapaibacteriia</taxon>
        <taxon>Candidatus Kapaibacteriales</taxon>
        <taxon>Candidatus Kapaibacteriaceae</taxon>
        <taxon>Candidatus Kapaibacterium</taxon>
    </lineage>
</organism>
<evidence type="ECO:0000313" key="2">
    <source>
        <dbReference type="EMBL" id="OJX59692.1"/>
    </source>
</evidence>
<dbReference type="EMBL" id="MKVH01000009">
    <property type="protein sequence ID" value="OJX59692.1"/>
    <property type="molecule type" value="Genomic_DNA"/>
</dbReference>
<evidence type="ECO:0000313" key="3">
    <source>
        <dbReference type="Proteomes" id="UP000184233"/>
    </source>
</evidence>
<evidence type="ECO:0000256" key="1">
    <source>
        <dbReference type="SAM" id="Phobius"/>
    </source>
</evidence>
<proteinExistence type="predicted"/>
<dbReference type="STRING" id="1895771.BGO89_05600"/>
<sequence>MQHLILAVVTMGTVWVAWRSFKQLGRVKATDADLTTEERQRQQMRYGMRIVLCLVVLAVLPFLFTMITHG</sequence>
<comment type="caution">
    <text evidence="2">The sequence shown here is derived from an EMBL/GenBank/DDBJ whole genome shotgun (WGS) entry which is preliminary data.</text>
</comment>
<feature type="transmembrane region" description="Helical" evidence="1">
    <location>
        <begin position="46"/>
        <end position="67"/>
    </location>
</feature>
<dbReference type="Proteomes" id="UP000184233">
    <property type="component" value="Unassembled WGS sequence"/>
</dbReference>
<keyword evidence="1" id="KW-0812">Transmembrane</keyword>
<keyword evidence="1" id="KW-0472">Membrane</keyword>
<protein>
    <submittedName>
        <fullName evidence="2">Uncharacterized protein</fullName>
    </submittedName>
</protein>
<gene>
    <name evidence="2" type="ORF">BGO89_05600</name>
</gene>
<name>A0A1M3L321_9BACT</name>
<reference evidence="2 3" key="1">
    <citation type="submission" date="2016-09" db="EMBL/GenBank/DDBJ databases">
        <title>Genome-resolved meta-omics ties microbial dynamics to process performance in biotechnology for thiocyanate degradation.</title>
        <authorList>
            <person name="Kantor R.S."/>
            <person name="Huddy R.J."/>
            <person name="Iyer R."/>
            <person name="Thomas B.C."/>
            <person name="Brown C.T."/>
            <person name="Anantharaman K."/>
            <person name="Tringe S."/>
            <person name="Hettich R.L."/>
            <person name="Harrison S.T."/>
            <person name="Banfield J.F."/>
        </authorList>
    </citation>
    <scope>NUCLEOTIDE SEQUENCE [LARGE SCALE GENOMIC DNA]</scope>
    <source>
        <strain evidence="2">59-99</strain>
    </source>
</reference>
<dbReference type="AlphaFoldDB" id="A0A1M3L321"/>
<accession>A0A1M3L321</accession>